<comment type="pathway">
    <text evidence="2 11">Cofactor biosynthesis; NAD(+) biosynthesis; deamido-NAD(+) from nicotinate D-ribonucleotide: step 1/1.</text>
</comment>
<dbReference type="EC" id="2.7.7.18" evidence="11"/>
<dbReference type="PANTHER" id="PTHR39321">
    <property type="entry name" value="NICOTINATE-NUCLEOTIDE ADENYLYLTRANSFERASE-RELATED"/>
    <property type="match status" value="1"/>
</dbReference>
<evidence type="ECO:0000256" key="1">
    <source>
        <dbReference type="ARBA" id="ARBA00002324"/>
    </source>
</evidence>
<comment type="catalytic activity">
    <reaction evidence="10 11">
        <text>nicotinate beta-D-ribonucleotide + ATP + H(+) = deamido-NAD(+) + diphosphate</text>
        <dbReference type="Rhea" id="RHEA:22860"/>
        <dbReference type="ChEBI" id="CHEBI:15378"/>
        <dbReference type="ChEBI" id="CHEBI:30616"/>
        <dbReference type="ChEBI" id="CHEBI:33019"/>
        <dbReference type="ChEBI" id="CHEBI:57502"/>
        <dbReference type="ChEBI" id="CHEBI:58437"/>
        <dbReference type="EC" id="2.7.7.18"/>
    </reaction>
</comment>
<evidence type="ECO:0000256" key="10">
    <source>
        <dbReference type="ARBA" id="ARBA00048721"/>
    </source>
</evidence>
<dbReference type="SUPFAM" id="SSF52374">
    <property type="entry name" value="Nucleotidylyl transferase"/>
    <property type="match status" value="1"/>
</dbReference>
<organism evidence="13 14">
    <name type="scientific">Glacieibacterium arshaanense</name>
    <dbReference type="NCBI Taxonomy" id="2511025"/>
    <lineage>
        <taxon>Bacteria</taxon>
        <taxon>Pseudomonadati</taxon>
        <taxon>Pseudomonadota</taxon>
        <taxon>Alphaproteobacteria</taxon>
        <taxon>Sphingomonadales</taxon>
        <taxon>Sphingosinicellaceae</taxon>
        <taxon>Glacieibacterium</taxon>
    </lineage>
</organism>
<dbReference type="EMBL" id="SIHO01000003">
    <property type="protein sequence ID" value="TFU01194.1"/>
    <property type="molecule type" value="Genomic_DNA"/>
</dbReference>
<comment type="function">
    <text evidence="1 11">Catalyzes the reversible adenylation of nicotinate mononucleotide (NaMN) to nicotinic acid adenine dinucleotide (NaAD).</text>
</comment>
<evidence type="ECO:0000256" key="3">
    <source>
        <dbReference type="ARBA" id="ARBA00009014"/>
    </source>
</evidence>
<evidence type="ECO:0000256" key="6">
    <source>
        <dbReference type="ARBA" id="ARBA00022695"/>
    </source>
</evidence>
<keyword evidence="6 11" id="KW-0548">Nucleotidyltransferase</keyword>
<name>A0A4Y9EKG9_9SPHN</name>
<dbReference type="InterPro" id="IPR004821">
    <property type="entry name" value="Cyt_trans-like"/>
</dbReference>
<dbReference type="Proteomes" id="UP000297737">
    <property type="component" value="Unassembled WGS sequence"/>
</dbReference>
<evidence type="ECO:0000256" key="4">
    <source>
        <dbReference type="ARBA" id="ARBA00022642"/>
    </source>
</evidence>
<dbReference type="AlphaFoldDB" id="A0A4Y9EKG9"/>
<dbReference type="GO" id="GO:0009435">
    <property type="term" value="P:NAD+ biosynthetic process"/>
    <property type="evidence" value="ECO:0007669"/>
    <property type="project" value="UniProtKB-UniRule"/>
</dbReference>
<dbReference type="PANTHER" id="PTHR39321:SF3">
    <property type="entry name" value="PHOSPHOPANTETHEINE ADENYLYLTRANSFERASE"/>
    <property type="match status" value="1"/>
</dbReference>
<reference evidence="13 14" key="1">
    <citation type="submission" date="2019-02" db="EMBL/GenBank/DDBJ databases">
        <title>Polymorphobacter sp. isolated from the lake at the Tibet of China.</title>
        <authorList>
            <person name="Li A."/>
        </authorList>
    </citation>
    <scope>NUCLEOTIDE SEQUENCE [LARGE SCALE GENOMIC DNA]</scope>
    <source>
        <strain evidence="13 14">DJ1R-1</strain>
    </source>
</reference>
<keyword evidence="7 11" id="KW-0547">Nucleotide-binding</keyword>
<dbReference type="HAMAP" id="MF_00244">
    <property type="entry name" value="NaMN_adenylyltr"/>
    <property type="match status" value="1"/>
</dbReference>
<dbReference type="CDD" id="cd02165">
    <property type="entry name" value="NMNAT"/>
    <property type="match status" value="1"/>
</dbReference>
<accession>A0A4Y9EKG9</accession>
<dbReference type="Gene3D" id="3.40.50.620">
    <property type="entry name" value="HUPs"/>
    <property type="match status" value="1"/>
</dbReference>
<dbReference type="RefSeq" id="WP_135246698.1">
    <property type="nucleotide sequence ID" value="NZ_SIHO01000003.1"/>
</dbReference>
<evidence type="ECO:0000256" key="9">
    <source>
        <dbReference type="ARBA" id="ARBA00023027"/>
    </source>
</evidence>
<dbReference type="OrthoDB" id="5295945at2"/>
<evidence type="ECO:0000256" key="8">
    <source>
        <dbReference type="ARBA" id="ARBA00022840"/>
    </source>
</evidence>
<proteinExistence type="inferred from homology"/>
<dbReference type="GO" id="GO:0004515">
    <property type="term" value="F:nicotinate-nucleotide adenylyltransferase activity"/>
    <property type="evidence" value="ECO:0007669"/>
    <property type="project" value="UniProtKB-UniRule"/>
</dbReference>
<keyword evidence="5 11" id="KW-0808">Transferase</keyword>
<evidence type="ECO:0000313" key="14">
    <source>
        <dbReference type="Proteomes" id="UP000297737"/>
    </source>
</evidence>
<evidence type="ECO:0000256" key="11">
    <source>
        <dbReference type="HAMAP-Rule" id="MF_00244"/>
    </source>
</evidence>
<comment type="similarity">
    <text evidence="3 11">Belongs to the NadD family.</text>
</comment>
<sequence length="203" mass="23077">MTGRSHGARRIGLLGGSFNPAHDGHRHISIEALRLLDLDEVWWLVSPQNPLKPEAGMAPLATRLASAQRARRHPRIRPLAIEAELGTRYTVDTVRALQHRHPKTDFIWLMGADNLGQFHRWRDWRKLARSVAIAVFPRSGYGRSALTAPAMAWLRRRRRITAAPGHWNDWELPAIVMLNIRLSPQSASRLRARNPDWASAPKL</sequence>
<protein>
    <recommendedName>
        <fullName evidence="11">Probable nicotinate-nucleotide adenylyltransferase</fullName>
        <ecNumber evidence="11">2.7.7.18</ecNumber>
    </recommendedName>
    <alternativeName>
        <fullName evidence="11">Deamido-NAD(+) diphosphorylase</fullName>
    </alternativeName>
    <alternativeName>
        <fullName evidence="11">Deamido-NAD(+) pyrophosphorylase</fullName>
    </alternativeName>
    <alternativeName>
        <fullName evidence="11">Nicotinate mononucleotide adenylyltransferase</fullName>
        <shortName evidence="11">NaMN adenylyltransferase</shortName>
    </alternativeName>
</protein>
<evidence type="ECO:0000256" key="5">
    <source>
        <dbReference type="ARBA" id="ARBA00022679"/>
    </source>
</evidence>
<dbReference type="InterPro" id="IPR014729">
    <property type="entry name" value="Rossmann-like_a/b/a_fold"/>
</dbReference>
<comment type="caution">
    <text evidence="13">The sequence shown here is derived from an EMBL/GenBank/DDBJ whole genome shotgun (WGS) entry which is preliminary data.</text>
</comment>
<keyword evidence="4 11" id="KW-0662">Pyridine nucleotide biosynthesis</keyword>
<dbReference type="GO" id="GO:0005524">
    <property type="term" value="F:ATP binding"/>
    <property type="evidence" value="ECO:0007669"/>
    <property type="project" value="UniProtKB-KW"/>
</dbReference>
<dbReference type="InterPro" id="IPR005248">
    <property type="entry name" value="NadD/NMNAT"/>
</dbReference>
<keyword evidence="9 11" id="KW-0520">NAD</keyword>
<gene>
    <name evidence="11" type="primary">nadD</name>
    <name evidence="13" type="ORF">EUV02_12885</name>
</gene>
<dbReference type="Pfam" id="PF01467">
    <property type="entry name" value="CTP_transf_like"/>
    <property type="match status" value="1"/>
</dbReference>
<dbReference type="UniPathway" id="UPA00253">
    <property type="reaction ID" value="UER00332"/>
</dbReference>
<feature type="domain" description="Cytidyltransferase-like" evidence="12">
    <location>
        <begin position="13"/>
        <end position="192"/>
    </location>
</feature>
<dbReference type="NCBIfam" id="TIGR00482">
    <property type="entry name" value="nicotinate (nicotinamide) nucleotide adenylyltransferase"/>
    <property type="match status" value="1"/>
</dbReference>
<evidence type="ECO:0000256" key="2">
    <source>
        <dbReference type="ARBA" id="ARBA00005019"/>
    </source>
</evidence>
<keyword evidence="8 11" id="KW-0067">ATP-binding</keyword>
<evidence type="ECO:0000256" key="7">
    <source>
        <dbReference type="ARBA" id="ARBA00022741"/>
    </source>
</evidence>
<evidence type="ECO:0000313" key="13">
    <source>
        <dbReference type="EMBL" id="TFU01194.1"/>
    </source>
</evidence>
<evidence type="ECO:0000259" key="12">
    <source>
        <dbReference type="Pfam" id="PF01467"/>
    </source>
</evidence>
<dbReference type="NCBIfam" id="NF000843">
    <property type="entry name" value="PRK00071.2-2"/>
    <property type="match status" value="1"/>
</dbReference>
<keyword evidence="14" id="KW-1185">Reference proteome</keyword>